<proteinExistence type="inferred from homology"/>
<accession>A0A2M7REX0</accession>
<comment type="subunit">
    <text evidence="8">Associates with the 50S ribosomal subunit.</text>
</comment>
<dbReference type="InterPro" id="IPR016484">
    <property type="entry name" value="GTPase_Der"/>
</dbReference>
<dbReference type="Pfam" id="PF14714">
    <property type="entry name" value="KH_dom-like"/>
    <property type="match status" value="1"/>
</dbReference>
<evidence type="ECO:0000256" key="10">
    <source>
        <dbReference type="RuleBase" id="RU004481"/>
    </source>
</evidence>
<reference evidence="13" key="1">
    <citation type="submission" date="2017-09" db="EMBL/GenBank/DDBJ databases">
        <title>Depth-based differentiation of microbial function through sediment-hosted aquifers and enrichment of novel symbionts in the deep terrestrial subsurface.</title>
        <authorList>
            <person name="Probst A.J."/>
            <person name="Ladd B."/>
            <person name="Jarett J.K."/>
            <person name="Geller-Mcgrath D.E."/>
            <person name="Sieber C.M.K."/>
            <person name="Emerson J.B."/>
            <person name="Anantharaman K."/>
            <person name="Thomas B.C."/>
            <person name="Malmstrom R."/>
            <person name="Stieglmeier M."/>
            <person name="Klingl A."/>
            <person name="Woyke T."/>
            <person name="Ryan C.M."/>
            <person name="Banfield J.F."/>
        </authorList>
    </citation>
    <scope>NUCLEOTIDE SEQUENCE [LARGE SCALE GENOMIC DNA]</scope>
</reference>
<evidence type="ECO:0000313" key="12">
    <source>
        <dbReference type="EMBL" id="PIY95289.1"/>
    </source>
</evidence>
<name>A0A2M7REX0_9BACT</name>
<dbReference type="PRINTS" id="PR00449">
    <property type="entry name" value="RASTRNSFRMNG"/>
</dbReference>
<dbReference type="HAMAP" id="MF_00195">
    <property type="entry name" value="GTPase_Der"/>
    <property type="match status" value="1"/>
</dbReference>
<feature type="binding site" evidence="8">
    <location>
        <begin position="189"/>
        <end position="196"/>
    </location>
    <ligand>
        <name>GTP</name>
        <dbReference type="ChEBI" id="CHEBI:37565"/>
        <label>2</label>
    </ligand>
</feature>
<feature type="domain" description="EngA-type G" evidence="11">
    <location>
        <begin position="4"/>
        <end position="168"/>
    </location>
</feature>
<sequence>MTDYSVAIVGRANVGKSTLFNKLINQQHALVSPIAGTTRDRLEATCSWQGLDFTLIDTGGFDIIKSDPIEEQILVQTTKAIKEADLVIFLVDTNSGLMPLDKDFAIFLKKHNKNILLVANKADTLRKRDLIANFYQLGCGEPIPISAASGSGSGDLLDLITANLKKIKIKKKIVPEAIVSKPIKIIFLGQPNVGKSSLINAILNEERVIATPIPHTTRGVQTIDFKYKGKNFQLLDSAGLRRRHKKSELIEKFSIEQIKTLLPQTDIALLIIDVNQNISVQDKKISKLISDHNVNVIIVANKWDLVPDKDENTINKYVDYFSDNLAATKYAPIIFTSALEKQRVRKILDIALTTYQERFRRIDDNAADKFLKWCIKKSFPKKSKGVKQPYLIDFKQVATDPPRFKLRKDAKSVLAPAYIKFLIKMLREKFGFLGTPVKIEIEGVDLSHKHKKNIKPEKI</sequence>
<dbReference type="EMBL" id="PFMC01000018">
    <property type="protein sequence ID" value="PIY95289.1"/>
    <property type="molecule type" value="Genomic_DNA"/>
</dbReference>
<evidence type="ECO:0000259" key="11">
    <source>
        <dbReference type="PROSITE" id="PS51712"/>
    </source>
</evidence>
<evidence type="ECO:0000256" key="4">
    <source>
        <dbReference type="ARBA" id="ARBA00022737"/>
    </source>
</evidence>
<comment type="caution">
    <text evidence="12">The sequence shown here is derived from an EMBL/GenBank/DDBJ whole genome shotgun (WGS) entry which is preliminary data.</text>
</comment>
<comment type="caution">
    <text evidence="8">Lacks conserved residue(s) required for the propagation of feature annotation.</text>
</comment>
<dbReference type="NCBIfam" id="TIGR03594">
    <property type="entry name" value="GTPase_EngA"/>
    <property type="match status" value="1"/>
</dbReference>
<dbReference type="GO" id="GO:0042254">
    <property type="term" value="P:ribosome biogenesis"/>
    <property type="evidence" value="ECO:0007669"/>
    <property type="project" value="UniProtKB-KW"/>
</dbReference>
<dbReference type="PIRSF" id="PIRSF006485">
    <property type="entry name" value="GTP-binding_EngA"/>
    <property type="match status" value="1"/>
</dbReference>
<gene>
    <name evidence="8 12" type="primary">der</name>
    <name evidence="12" type="ORF">COY67_00730</name>
</gene>
<dbReference type="SUPFAM" id="SSF52540">
    <property type="entry name" value="P-loop containing nucleoside triphosphate hydrolases"/>
    <property type="match status" value="2"/>
</dbReference>
<keyword evidence="6 8" id="KW-0342">GTP-binding</keyword>
<dbReference type="Pfam" id="PF01926">
    <property type="entry name" value="MMR_HSR1"/>
    <property type="match status" value="2"/>
</dbReference>
<feature type="binding site" evidence="8">
    <location>
        <begin position="10"/>
        <end position="17"/>
    </location>
    <ligand>
        <name>GTP</name>
        <dbReference type="ChEBI" id="CHEBI:37565"/>
        <label>1</label>
    </ligand>
</feature>
<evidence type="ECO:0000256" key="2">
    <source>
        <dbReference type="ARBA" id="ARBA00020953"/>
    </source>
</evidence>
<evidence type="ECO:0000256" key="3">
    <source>
        <dbReference type="ARBA" id="ARBA00022517"/>
    </source>
</evidence>
<dbReference type="InterPro" id="IPR006073">
    <property type="entry name" value="GTP-bd"/>
</dbReference>
<dbReference type="InterPro" id="IPR015946">
    <property type="entry name" value="KH_dom-like_a/b"/>
</dbReference>
<evidence type="ECO:0000256" key="9">
    <source>
        <dbReference type="PROSITE-ProRule" id="PRU01049"/>
    </source>
</evidence>
<keyword evidence="4 10" id="KW-0677">Repeat</keyword>
<dbReference type="InterPro" id="IPR031166">
    <property type="entry name" value="G_ENGA"/>
</dbReference>
<feature type="binding site" evidence="8">
    <location>
        <begin position="57"/>
        <end position="61"/>
    </location>
    <ligand>
        <name>GTP</name>
        <dbReference type="ChEBI" id="CHEBI:37565"/>
        <label>1</label>
    </ligand>
</feature>
<dbReference type="GO" id="GO:0005525">
    <property type="term" value="F:GTP binding"/>
    <property type="evidence" value="ECO:0007669"/>
    <property type="project" value="UniProtKB-UniRule"/>
</dbReference>
<dbReference type="InterPro" id="IPR005225">
    <property type="entry name" value="Small_GTP-bd"/>
</dbReference>
<dbReference type="CDD" id="cd01895">
    <property type="entry name" value="EngA2"/>
    <property type="match status" value="1"/>
</dbReference>
<dbReference type="NCBIfam" id="TIGR00231">
    <property type="entry name" value="small_GTP"/>
    <property type="match status" value="2"/>
</dbReference>
<evidence type="ECO:0000256" key="1">
    <source>
        <dbReference type="ARBA" id="ARBA00008279"/>
    </source>
</evidence>
<dbReference type="CDD" id="cd01894">
    <property type="entry name" value="EngA1"/>
    <property type="match status" value="1"/>
</dbReference>
<protein>
    <recommendedName>
        <fullName evidence="2 8">GTPase Der</fullName>
    </recommendedName>
    <alternativeName>
        <fullName evidence="7 8">GTP-binding protein EngA</fullName>
    </alternativeName>
</protein>
<evidence type="ECO:0000256" key="7">
    <source>
        <dbReference type="ARBA" id="ARBA00032345"/>
    </source>
</evidence>
<dbReference type="AlphaFoldDB" id="A0A2M7REX0"/>
<comment type="similarity">
    <text evidence="1 8 9 10">Belongs to the TRAFAC class TrmE-Era-EngA-EngB-Septin-like GTPase superfamily. EngA (Der) GTPase family.</text>
</comment>
<evidence type="ECO:0000256" key="8">
    <source>
        <dbReference type="HAMAP-Rule" id="MF_00195"/>
    </source>
</evidence>
<evidence type="ECO:0000256" key="5">
    <source>
        <dbReference type="ARBA" id="ARBA00022741"/>
    </source>
</evidence>
<organism evidence="12 13">
    <name type="scientific">Candidatus Komeilibacteria bacterium CG_4_10_14_0_8_um_filter_37_78</name>
    <dbReference type="NCBI Taxonomy" id="1974471"/>
    <lineage>
        <taxon>Bacteria</taxon>
        <taxon>Candidatus Komeiliibacteriota</taxon>
    </lineage>
</organism>
<dbReference type="PANTHER" id="PTHR43834:SF6">
    <property type="entry name" value="GTPASE DER"/>
    <property type="match status" value="1"/>
</dbReference>
<evidence type="ECO:0000256" key="6">
    <source>
        <dbReference type="ARBA" id="ARBA00023134"/>
    </source>
</evidence>
<keyword evidence="3 8" id="KW-0690">Ribosome biogenesis</keyword>
<dbReference type="Gene3D" id="3.40.50.300">
    <property type="entry name" value="P-loop containing nucleotide triphosphate hydrolases"/>
    <property type="match status" value="2"/>
</dbReference>
<comment type="function">
    <text evidence="8 10">GTPase that plays an essential role in the late steps of ribosome biogenesis.</text>
</comment>
<dbReference type="InterPro" id="IPR032859">
    <property type="entry name" value="KH_dom-like"/>
</dbReference>
<dbReference type="Proteomes" id="UP000228689">
    <property type="component" value="Unassembled WGS sequence"/>
</dbReference>
<dbReference type="PANTHER" id="PTHR43834">
    <property type="entry name" value="GTPASE DER"/>
    <property type="match status" value="1"/>
</dbReference>
<keyword evidence="5 8" id="KW-0547">Nucleotide-binding</keyword>
<evidence type="ECO:0000313" key="13">
    <source>
        <dbReference type="Proteomes" id="UP000228689"/>
    </source>
</evidence>
<feature type="binding site" evidence="8">
    <location>
        <begin position="301"/>
        <end position="304"/>
    </location>
    <ligand>
        <name>GTP</name>
        <dbReference type="ChEBI" id="CHEBI:37565"/>
        <label>2</label>
    </ligand>
</feature>
<dbReference type="PROSITE" id="PS51712">
    <property type="entry name" value="G_ENGA"/>
    <property type="match status" value="1"/>
</dbReference>
<dbReference type="InterPro" id="IPR027417">
    <property type="entry name" value="P-loop_NTPase"/>
</dbReference>
<feature type="binding site" evidence="8">
    <location>
        <begin position="120"/>
        <end position="123"/>
    </location>
    <ligand>
        <name>GTP</name>
        <dbReference type="ChEBI" id="CHEBI:37565"/>
        <label>1</label>
    </ligand>
</feature>
<dbReference type="Gene3D" id="3.30.300.20">
    <property type="match status" value="1"/>
</dbReference>